<evidence type="ECO:0000256" key="9">
    <source>
        <dbReference type="ARBA" id="ARBA00023136"/>
    </source>
</evidence>
<sequence length="1625" mass="182920">MEWKFFFGHYLIWVMLLLWQIHGYKSCILKERKALLELKDYLISKSSESLVGSVLKARPEEPDLEYGEAIPVLSNYETWTNDTKSDCCRWNGIKCNRTSGRVIGLSVGSVYFREPNSLLNLSFLNPFDEVQSLNLSGERYVQSYSGFFDDVEGYKSLRRLRNLEILDVSWNDLSNSIFPFLNAATSLTTLFLRGNFRDGPFPIQGFSDLKKLKALDLSLNNFSGSMELLKLKNLKNFELLNLSGNRLHGFISELMNLPKLELLNLAGNSFSGPITGVCLMNYRDKYNYTTVCEMRNLRELDLSENYFVGQLPLCLGSLKKLRVLDLSSNQFSGNIPSSFSSLESLEYLSLLNNNFSSLFSLNPLTNLTNLKVFKVSSTSDKVQEETEGNWQPKFQLRVAVLRSCSLEKIPSFLVYQKNLRLVDLSSNRLSGNPPTWLLLNNTQLEVLLLQKNSFTIFQMPTMVHSLQVFDFSSNNIGGILPDSIGLALPNLVHLNASSNWFQGNFPSSMGEMKNISFLDLSYNNLSGKLPRRFLRGCFQLKYLKLSHNNFSGPFLPRRTSFTLLEVLRIDNNLFTGKIGVGLLGFTYLSMLDMSHNCFTGAIPSWISEFSNLDFLLLANNFLEGTMPPSLLLVEFLDLSGNLLSGALPSSQVQGRIFFLNNNNLTGSIPDTLLEGVQILDLRNNKLSGSIPQFVNTQDIKFLLLRGNNLTGSIPRQLCDLSNIRLLDLSDNKLNGFIPSCLYKSSVLRGGKESDIIYGQYYRTLTFHSEYYRSTFLVEEFQVYSSAFQEIEIKYATKQRYDSYSPGESWYSDSYTPGESLYSDSYSPEESWLSDPGTNTSQFRRGILDYMYGMDLSNNELSGVIPTELGSLWKLRSLNLSHNFLSSSIPSSFSNLKDIESLDLSYNMLHGSIPYQLTSLTFLEVFDVSHNNLSGIIPQGRQFNTFNESRYLGNPLLCGPPTHISCEAKKSSEEANKGGGEEENEADMNRVVFYYGTVSVYVTTLVCIVVLMCFDCPWRRAWLRIVDAFIASAKNMLHCINPRFFIISSSAIYVSAQTCDDTAGNFKPGSPYDKNRRLINSTLASNITNHNGWVNGSIGLGPNIVYDMGMCSPGAGPDSFSSCINDAFDSLLQACSNQSDAFSWLGQEILCLVRYSSKSFVVLSLKPFSRFYNNFYIKNEDQKGFDSVWDGLMTRMITSASSSVRNSSSNSSSPLPLSSSKYYAKDVSPVPIYGNITVLMQCTPDISSNDCKICLQTSVDYYKKELHGRKGSIIMRPSCFFRWELFPFSGVFDNINLQFRPSLAPSLPPSPQRSEADLASKTKTKGKSSLEIFSGNSFIVVFVAIIVIVVGLAIKRRKRKQDIELPTESVQFDLKIIEAATNNFSEHNKLGEGGFGEVYKRLSKTSGQGEVEFKNEVVVVAKLQHRNLVRLLGFSLHGEEKLLVYEFVPNQSLDYFLFDPSKRVHGYMPPEYVTHGQFSTKSDVYSFGVLILEIISGRKNSSFYQMDGLVNNLVTYVWRLWENKSLIELVDNGIKEDCKRDEVIRYIHIGMLCVQENPVDRPTLSTIHQMLTNSSVNLLVPRPPGFFFGNEPRSNPLAHGLEPGQSSSKSIPCSVDEATITDVTPR</sequence>
<keyword evidence="10" id="KW-0675">Receptor</keyword>
<dbReference type="PANTHER" id="PTHR48062">
    <property type="entry name" value="RECEPTOR-LIKE PROTEIN 14"/>
    <property type="match status" value="1"/>
</dbReference>
<keyword evidence="5 12" id="KW-0812">Transmembrane</keyword>
<dbReference type="PROSITE" id="PS51473">
    <property type="entry name" value="GNK2"/>
    <property type="match status" value="2"/>
</dbReference>
<protein>
    <recommendedName>
        <fullName evidence="18">Protein kinase domain-containing protein</fullName>
    </recommendedName>
</protein>
<dbReference type="EMBL" id="JADBGQ010000004">
    <property type="protein sequence ID" value="KAG5401466.1"/>
    <property type="molecule type" value="Genomic_DNA"/>
</dbReference>
<evidence type="ECO:0000313" key="16">
    <source>
        <dbReference type="EMBL" id="KAG5401466.1"/>
    </source>
</evidence>
<evidence type="ECO:0000256" key="5">
    <source>
        <dbReference type="ARBA" id="ARBA00022692"/>
    </source>
</evidence>
<dbReference type="PROSITE" id="PS50011">
    <property type="entry name" value="PROTEIN_KINASE_DOM"/>
    <property type="match status" value="1"/>
</dbReference>
<dbReference type="InterPro" id="IPR001611">
    <property type="entry name" value="Leu-rich_rpt"/>
</dbReference>
<dbReference type="Gene3D" id="3.80.10.10">
    <property type="entry name" value="Ribonuclease Inhibitor"/>
    <property type="match status" value="6"/>
</dbReference>
<keyword evidence="6 13" id="KW-0732">Signal</keyword>
<keyword evidence="4" id="KW-0433">Leucine-rich repeat</keyword>
<dbReference type="Gene3D" id="3.30.430.20">
    <property type="entry name" value="Gnk2 domain, C-X8-C-X2-C motif"/>
    <property type="match status" value="2"/>
</dbReference>
<evidence type="ECO:0000256" key="8">
    <source>
        <dbReference type="ARBA" id="ARBA00022989"/>
    </source>
</evidence>
<dbReference type="Pfam" id="PF00560">
    <property type="entry name" value="LRR_1"/>
    <property type="match status" value="6"/>
</dbReference>
<feature type="domain" description="Gnk2-homologous" evidence="15">
    <location>
        <begin position="1053"/>
        <end position="1159"/>
    </location>
</feature>
<reference evidence="16 17" key="1">
    <citation type="submission" date="2021-03" db="EMBL/GenBank/DDBJ databases">
        <authorList>
            <person name="King G.J."/>
            <person name="Bancroft I."/>
            <person name="Baten A."/>
            <person name="Bloomfield J."/>
            <person name="Borpatragohain P."/>
            <person name="He Z."/>
            <person name="Irish N."/>
            <person name="Irwin J."/>
            <person name="Liu K."/>
            <person name="Mauleon R.P."/>
            <person name="Moore J."/>
            <person name="Morris R."/>
            <person name="Ostergaard L."/>
            <person name="Wang B."/>
            <person name="Wells R."/>
        </authorList>
    </citation>
    <scope>NUCLEOTIDE SEQUENCE [LARGE SCALE GENOMIC DNA]</scope>
    <source>
        <strain evidence="16">R-o-18</strain>
        <tissue evidence="16">Leaf</tissue>
    </source>
</reference>
<keyword evidence="9 12" id="KW-0472">Membrane</keyword>
<feature type="domain" description="Gnk2-homologous" evidence="15">
    <location>
        <begin position="1181"/>
        <end position="1287"/>
    </location>
</feature>
<proteinExistence type="inferred from homology"/>
<evidence type="ECO:0000259" key="14">
    <source>
        <dbReference type="PROSITE" id="PS50011"/>
    </source>
</evidence>
<accession>A0ABQ7MUQ2</accession>
<evidence type="ECO:0000256" key="11">
    <source>
        <dbReference type="SAM" id="MobiDB-lite"/>
    </source>
</evidence>
<evidence type="ECO:0000256" key="12">
    <source>
        <dbReference type="SAM" id="Phobius"/>
    </source>
</evidence>
<evidence type="ECO:0000256" key="1">
    <source>
        <dbReference type="ARBA" id="ARBA00004162"/>
    </source>
</evidence>
<evidence type="ECO:0000256" key="3">
    <source>
        <dbReference type="ARBA" id="ARBA00022475"/>
    </source>
</evidence>
<dbReference type="InterPro" id="IPR011009">
    <property type="entry name" value="Kinase-like_dom_sf"/>
</dbReference>
<dbReference type="InterPro" id="IPR032675">
    <property type="entry name" value="LRR_dom_sf"/>
</dbReference>
<dbReference type="SMART" id="SM00369">
    <property type="entry name" value="LRR_TYP"/>
    <property type="match status" value="9"/>
</dbReference>
<evidence type="ECO:0000259" key="15">
    <source>
        <dbReference type="PROSITE" id="PS51473"/>
    </source>
</evidence>
<dbReference type="Pfam" id="PF07714">
    <property type="entry name" value="PK_Tyr_Ser-Thr"/>
    <property type="match status" value="2"/>
</dbReference>
<dbReference type="Proteomes" id="UP000823674">
    <property type="component" value="Chromosome A04"/>
</dbReference>
<dbReference type="SUPFAM" id="SSF56112">
    <property type="entry name" value="Protein kinase-like (PK-like)"/>
    <property type="match status" value="1"/>
</dbReference>
<feature type="region of interest" description="Disordered" evidence="11">
    <location>
        <begin position="1596"/>
        <end position="1625"/>
    </location>
</feature>
<dbReference type="Pfam" id="PF13855">
    <property type="entry name" value="LRR_8"/>
    <property type="match status" value="2"/>
</dbReference>
<dbReference type="Gene3D" id="3.30.200.20">
    <property type="entry name" value="Phosphorylase Kinase, domain 1"/>
    <property type="match status" value="1"/>
</dbReference>
<comment type="caution">
    <text evidence="16">The sequence shown here is derived from an EMBL/GenBank/DDBJ whole genome shotgun (WGS) entry which is preliminary data.</text>
</comment>
<dbReference type="Gene3D" id="1.10.510.10">
    <property type="entry name" value="Transferase(Phosphotransferase) domain 1"/>
    <property type="match status" value="1"/>
</dbReference>
<evidence type="ECO:0008006" key="18">
    <source>
        <dbReference type="Google" id="ProtNLM"/>
    </source>
</evidence>
<dbReference type="InterPro" id="IPR051502">
    <property type="entry name" value="RLP_Defense_Trigger"/>
</dbReference>
<keyword evidence="8 12" id="KW-1133">Transmembrane helix</keyword>
<dbReference type="Pfam" id="PF01657">
    <property type="entry name" value="Stress-antifung"/>
    <property type="match status" value="2"/>
</dbReference>
<keyword evidence="7" id="KW-0677">Repeat</keyword>
<gene>
    <name evidence="16" type="primary">A04p024720.1_BraROA</name>
    <name evidence="16" type="ORF">IGI04_016073</name>
</gene>
<comment type="subcellular location">
    <subcellularLocation>
        <location evidence="1">Cell membrane</location>
        <topology evidence="1">Single-pass membrane protein</topology>
    </subcellularLocation>
</comment>
<evidence type="ECO:0000256" key="13">
    <source>
        <dbReference type="SAM" id="SignalP"/>
    </source>
</evidence>
<feature type="domain" description="Protein kinase" evidence="14">
    <location>
        <begin position="1383"/>
        <end position="1625"/>
    </location>
</feature>
<evidence type="ECO:0000256" key="7">
    <source>
        <dbReference type="ARBA" id="ARBA00022737"/>
    </source>
</evidence>
<feature type="chain" id="PRO_5047322875" description="Protein kinase domain-containing protein" evidence="13">
    <location>
        <begin position="24"/>
        <end position="1625"/>
    </location>
</feature>
<name>A0ABQ7MUQ2_BRACM</name>
<keyword evidence="3" id="KW-1003">Cell membrane</keyword>
<comment type="similarity">
    <text evidence="2">Belongs to the RLP family.</text>
</comment>
<evidence type="ECO:0000256" key="2">
    <source>
        <dbReference type="ARBA" id="ARBA00009592"/>
    </source>
</evidence>
<dbReference type="InterPro" id="IPR002902">
    <property type="entry name" value="GNK2"/>
</dbReference>
<evidence type="ECO:0000256" key="10">
    <source>
        <dbReference type="ARBA" id="ARBA00023170"/>
    </source>
</evidence>
<feature type="transmembrane region" description="Helical" evidence="12">
    <location>
        <begin position="991"/>
        <end position="1013"/>
    </location>
</feature>
<dbReference type="InterPro" id="IPR000719">
    <property type="entry name" value="Prot_kinase_dom"/>
</dbReference>
<feature type="signal peptide" evidence="13">
    <location>
        <begin position="1"/>
        <end position="23"/>
    </location>
</feature>
<dbReference type="InterPro" id="IPR038408">
    <property type="entry name" value="GNK2_sf"/>
</dbReference>
<keyword evidence="17" id="KW-1185">Reference proteome</keyword>
<evidence type="ECO:0000313" key="17">
    <source>
        <dbReference type="Proteomes" id="UP000823674"/>
    </source>
</evidence>
<organism evidence="16 17">
    <name type="scientific">Brassica rapa subsp. trilocularis</name>
    <dbReference type="NCBI Taxonomy" id="1813537"/>
    <lineage>
        <taxon>Eukaryota</taxon>
        <taxon>Viridiplantae</taxon>
        <taxon>Streptophyta</taxon>
        <taxon>Embryophyta</taxon>
        <taxon>Tracheophyta</taxon>
        <taxon>Spermatophyta</taxon>
        <taxon>Magnoliopsida</taxon>
        <taxon>eudicotyledons</taxon>
        <taxon>Gunneridae</taxon>
        <taxon>Pentapetalae</taxon>
        <taxon>rosids</taxon>
        <taxon>malvids</taxon>
        <taxon>Brassicales</taxon>
        <taxon>Brassicaceae</taxon>
        <taxon>Brassiceae</taxon>
        <taxon>Brassica</taxon>
    </lineage>
</organism>
<dbReference type="PANTHER" id="PTHR48062:SF52">
    <property type="entry name" value="RECEPTOR-LIKE PROTEIN 8-RELATED"/>
    <property type="match status" value="1"/>
</dbReference>
<dbReference type="PROSITE" id="PS51450">
    <property type="entry name" value="LRR"/>
    <property type="match status" value="2"/>
</dbReference>
<feature type="transmembrane region" description="Helical" evidence="12">
    <location>
        <begin position="1332"/>
        <end position="1353"/>
    </location>
</feature>
<dbReference type="SUPFAM" id="SSF52058">
    <property type="entry name" value="L domain-like"/>
    <property type="match status" value="2"/>
</dbReference>
<dbReference type="CDD" id="cd23509">
    <property type="entry name" value="Gnk2-like"/>
    <property type="match status" value="2"/>
</dbReference>
<dbReference type="InterPro" id="IPR003591">
    <property type="entry name" value="Leu-rich_rpt_typical-subtyp"/>
</dbReference>
<evidence type="ECO:0000256" key="6">
    <source>
        <dbReference type="ARBA" id="ARBA00022729"/>
    </source>
</evidence>
<dbReference type="InterPro" id="IPR001245">
    <property type="entry name" value="Ser-Thr/Tyr_kinase_cat_dom"/>
</dbReference>
<evidence type="ECO:0000256" key="4">
    <source>
        <dbReference type="ARBA" id="ARBA00022614"/>
    </source>
</evidence>